<dbReference type="SMART" id="SM00345">
    <property type="entry name" value="HTH_GNTR"/>
    <property type="match status" value="1"/>
</dbReference>
<evidence type="ECO:0000259" key="4">
    <source>
        <dbReference type="PROSITE" id="PS50949"/>
    </source>
</evidence>
<keyword evidence="6" id="KW-1185">Reference proteome</keyword>
<keyword evidence="2" id="KW-0238">DNA-binding</keyword>
<feature type="domain" description="HTH gntR-type" evidence="4">
    <location>
        <begin position="25"/>
        <end position="91"/>
    </location>
</feature>
<dbReference type="Gene3D" id="3.40.1410.10">
    <property type="entry name" value="Chorismate lyase-like"/>
    <property type="match status" value="1"/>
</dbReference>
<dbReference type="InterPro" id="IPR011663">
    <property type="entry name" value="UTRA"/>
</dbReference>
<dbReference type="SUPFAM" id="SSF46785">
    <property type="entry name" value="Winged helix' DNA-binding domain"/>
    <property type="match status" value="1"/>
</dbReference>
<sequence>MLNGWEAVEETDVTAQRTLEDGQRVPKYYQVKRQLLDLIETMPAGNPVPPERALATQFNTSRTTVRQALTEMVVEGRLLRIQGKGTFVAKPKVAQVLQLTSYTQEMRSHGLHPATRILDVSYINADDSLAELLAIRSGGRVLRIERLRLANGEPMAVETAHLAARRFPGLRRQLDRYASLYEALASAYEVRLAEAEATIETVLATPNEARLLGVDVGLPLVLHCQHSFDAEGHPVEWVRSLYRGDRYKFVTRLRPPHE</sequence>
<keyword evidence="1" id="KW-0805">Transcription regulation</keyword>
<gene>
    <name evidence="5" type="ORF">GCM10022402_40660</name>
</gene>
<dbReference type="CDD" id="cd07377">
    <property type="entry name" value="WHTH_GntR"/>
    <property type="match status" value="1"/>
</dbReference>
<evidence type="ECO:0000256" key="1">
    <source>
        <dbReference type="ARBA" id="ARBA00023015"/>
    </source>
</evidence>
<dbReference type="InterPro" id="IPR000524">
    <property type="entry name" value="Tscrpt_reg_HTH_GntR"/>
</dbReference>
<comment type="caution">
    <text evidence="5">The sequence shown here is derived from an EMBL/GenBank/DDBJ whole genome shotgun (WGS) entry which is preliminary data.</text>
</comment>
<name>A0ABP7GA45_9ACTN</name>
<dbReference type="EMBL" id="BAABDD010000026">
    <property type="protein sequence ID" value="GAA3758411.1"/>
    <property type="molecule type" value="Genomic_DNA"/>
</dbReference>
<dbReference type="PRINTS" id="PR00035">
    <property type="entry name" value="HTHGNTR"/>
</dbReference>
<evidence type="ECO:0000313" key="6">
    <source>
        <dbReference type="Proteomes" id="UP001500908"/>
    </source>
</evidence>
<protein>
    <submittedName>
        <fullName evidence="5">GntR family transcriptional regulator</fullName>
    </submittedName>
</protein>
<dbReference type="SUPFAM" id="SSF64288">
    <property type="entry name" value="Chorismate lyase-like"/>
    <property type="match status" value="1"/>
</dbReference>
<dbReference type="InterPro" id="IPR050679">
    <property type="entry name" value="Bact_HTH_transcr_reg"/>
</dbReference>
<dbReference type="Pfam" id="PF07702">
    <property type="entry name" value="UTRA"/>
    <property type="match status" value="1"/>
</dbReference>
<dbReference type="InterPro" id="IPR036388">
    <property type="entry name" value="WH-like_DNA-bd_sf"/>
</dbReference>
<proteinExistence type="predicted"/>
<dbReference type="Gene3D" id="1.10.10.10">
    <property type="entry name" value="Winged helix-like DNA-binding domain superfamily/Winged helix DNA-binding domain"/>
    <property type="match status" value="1"/>
</dbReference>
<organism evidence="5 6">
    <name type="scientific">Salinactinospora qingdaonensis</name>
    <dbReference type="NCBI Taxonomy" id="702744"/>
    <lineage>
        <taxon>Bacteria</taxon>
        <taxon>Bacillati</taxon>
        <taxon>Actinomycetota</taxon>
        <taxon>Actinomycetes</taxon>
        <taxon>Streptosporangiales</taxon>
        <taxon>Nocardiopsidaceae</taxon>
        <taxon>Salinactinospora</taxon>
    </lineage>
</organism>
<dbReference type="PANTHER" id="PTHR44846:SF1">
    <property type="entry name" value="MANNOSYL-D-GLYCERATE TRANSPORT_METABOLISM SYSTEM REPRESSOR MNGR-RELATED"/>
    <property type="match status" value="1"/>
</dbReference>
<dbReference type="InterPro" id="IPR036390">
    <property type="entry name" value="WH_DNA-bd_sf"/>
</dbReference>
<evidence type="ECO:0000256" key="2">
    <source>
        <dbReference type="ARBA" id="ARBA00023125"/>
    </source>
</evidence>
<dbReference type="SMART" id="SM00866">
    <property type="entry name" value="UTRA"/>
    <property type="match status" value="1"/>
</dbReference>
<evidence type="ECO:0000256" key="3">
    <source>
        <dbReference type="ARBA" id="ARBA00023163"/>
    </source>
</evidence>
<reference evidence="6" key="1">
    <citation type="journal article" date="2019" name="Int. J. Syst. Evol. Microbiol.">
        <title>The Global Catalogue of Microorganisms (GCM) 10K type strain sequencing project: providing services to taxonomists for standard genome sequencing and annotation.</title>
        <authorList>
            <consortium name="The Broad Institute Genomics Platform"/>
            <consortium name="The Broad Institute Genome Sequencing Center for Infectious Disease"/>
            <person name="Wu L."/>
            <person name="Ma J."/>
        </authorList>
    </citation>
    <scope>NUCLEOTIDE SEQUENCE [LARGE SCALE GENOMIC DNA]</scope>
    <source>
        <strain evidence="6">JCM 17137</strain>
    </source>
</reference>
<dbReference type="PROSITE" id="PS50949">
    <property type="entry name" value="HTH_GNTR"/>
    <property type="match status" value="1"/>
</dbReference>
<dbReference type="PANTHER" id="PTHR44846">
    <property type="entry name" value="MANNOSYL-D-GLYCERATE TRANSPORT/METABOLISM SYSTEM REPRESSOR MNGR-RELATED"/>
    <property type="match status" value="1"/>
</dbReference>
<dbReference type="InterPro" id="IPR028978">
    <property type="entry name" value="Chorismate_lyase_/UTRA_dom_sf"/>
</dbReference>
<evidence type="ECO:0000313" key="5">
    <source>
        <dbReference type="EMBL" id="GAA3758411.1"/>
    </source>
</evidence>
<dbReference type="Proteomes" id="UP001500908">
    <property type="component" value="Unassembled WGS sequence"/>
</dbReference>
<accession>A0ABP7GA45</accession>
<dbReference type="Pfam" id="PF00392">
    <property type="entry name" value="GntR"/>
    <property type="match status" value="1"/>
</dbReference>
<keyword evidence="3" id="KW-0804">Transcription</keyword>